<evidence type="ECO:0000256" key="3">
    <source>
        <dbReference type="ARBA" id="ARBA00010617"/>
    </source>
</evidence>
<keyword evidence="4 9" id="KW-0349">Heme</keyword>
<comment type="pathway">
    <text evidence="2">Secondary metabolite biosynthesis.</text>
</comment>
<evidence type="ECO:0000256" key="9">
    <source>
        <dbReference type="PIRSR" id="PIRSR602401-1"/>
    </source>
</evidence>
<feature type="binding site" description="axial binding residue" evidence="9">
    <location>
        <position position="436"/>
    </location>
    <ligand>
        <name>heme</name>
        <dbReference type="ChEBI" id="CHEBI:30413"/>
    </ligand>
    <ligandPart>
        <name>Fe</name>
        <dbReference type="ChEBI" id="CHEBI:18248"/>
    </ligandPart>
</feature>
<dbReference type="AlphaFoldDB" id="A0AA39UJA9"/>
<keyword evidence="6 10" id="KW-0560">Oxidoreductase</keyword>
<dbReference type="GO" id="GO:0020037">
    <property type="term" value="F:heme binding"/>
    <property type="evidence" value="ECO:0007669"/>
    <property type="project" value="InterPro"/>
</dbReference>
<evidence type="ECO:0000256" key="6">
    <source>
        <dbReference type="ARBA" id="ARBA00023002"/>
    </source>
</evidence>
<dbReference type="InterPro" id="IPR036396">
    <property type="entry name" value="Cyt_P450_sf"/>
</dbReference>
<evidence type="ECO:0000256" key="5">
    <source>
        <dbReference type="ARBA" id="ARBA00022723"/>
    </source>
</evidence>
<dbReference type="CDD" id="cd11065">
    <property type="entry name" value="CYP64-like"/>
    <property type="match status" value="1"/>
</dbReference>
<name>A0AA39UJA9_9AGAR</name>
<evidence type="ECO:0000256" key="2">
    <source>
        <dbReference type="ARBA" id="ARBA00005179"/>
    </source>
</evidence>
<evidence type="ECO:0000313" key="11">
    <source>
        <dbReference type="EMBL" id="KAK0490033.1"/>
    </source>
</evidence>
<keyword evidence="8 10" id="KW-0503">Monooxygenase</keyword>
<dbReference type="GO" id="GO:0016705">
    <property type="term" value="F:oxidoreductase activity, acting on paired donors, with incorporation or reduction of molecular oxygen"/>
    <property type="evidence" value="ECO:0007669"/>
    <property type="project" value="InterPro"/>
</dbReference>
<evidence type="ECO:0000256" key="10">
    <source>
        <dbReference type="RuleBase" id="RU000461"/>
    </source>
</evidence>
<dbReference type="InterPro" id="IPR002401">
    <property type="entry name" value="Cyt_P450_E_grp-I"/>
</dbReference>
<reference evidence="11" key="1">
    <citation type="submission" date="2023-06" db="EMBL/GenBank/DDBJ databases">
        <authorList>
            <consortium name="Lawrence Berkeley National Laboratory"/>
            <person name="Ahrendt S."/>
            <person name="Sahu N."/>
            <person name="Indic B."/>
            <person name="Wong-Bajracharya J."/>
            <person name="Merenyi Z."/>
            <person name="Ke H.-M."/>
            <person name="Monk M."/>
            <person name="Kocsube S."/>
            <person name="Drula E."/>
            <person name="Lipzen A."/>
            <person name="Balint B."/>
            <person name="Henrissat B."/>
            <person name="Andreopoulos B."/>
            <person name="Martin F.M."/>
            <person name="Harder C.B."/>
            <person name="Rigling D."/>
            <person name="Ford K.L."/>
            <person name="Foster G.D."/>
            <person name="Pangilinan J."/>
            <person name="Papanicolaou A."/>
            <person name="Barry K."/>
            <person name="LaButti K."/>
            <person name="Viragh M."/>
            <person name="Koriabine M."/>
            <person name="Yan M."/>
            <person name="Riley R."/>
            <person name="Champramary S."/>
            <person name="Plett K.L."/>
            <person name="Tsai I.J."/>
            <person name="Slot J."/>
            <person name="Sipos G."/>
            <person name="Plett J."/>
            <person name="Nagy L.G."/>
            <person name="Grigoriev I.V."/>
        </authorList>
    </citation>
    <scope>NUCLEOTIDE SEQUENCE</scope>
    <source>
        <strain evidence="11">HWK02</strain>
    </source>
</reference>
<dbReference type="SUPFAM" id="SSF48264">
    <property type="entry name" value="Cytochrome P450"/>
    <property type="match status" value="1"/>
</dbReference>
<protein>
    <submittedName>
        <fullName evidence="11">Cytochrome P450</fullName>
    </submittedName>
</protein>
<keyword evidence="7 9" id="KW-0408">Iron</keyword>
<dbReference type="Proteomes" id="UP001175228">
    <property type="component" value="Unassembled WGS sequence"/>
</dbReference>
<dbReference type="PANTHER" id="PTHR46300:SF7">
    <property type="entry name" value="P450, PUTATIVE (EUROFUNG)-RELATED"/>
    <property type="match status" value="1"/>
</dbReference>
<accession>A0AA39UJA9</accession>
<dbReference type="PANTHER" id="PTHR46300">
    <property type="entry name" value="P450, PUTATIVE (EUROFUNG)-RELATED-RELATED"/>
    <property type="match status" value="1"/>
</dbReference>
<organism evidence="11 12">
    <name type="scientific">Armillaria luteobubalina</name>
    <dbReference type="NCBI Taxonomy" id="153913"/>
    <lineage>
        <taxon>Eukaryota</taxon>
        <taxon>Fungi</taxon>
        <taxon>Dikarya</taxon>
        <taxon>Basidiomycota</taxon>
        <taxon>Agaricomycotina</taxon>
        <taxon>Agaricomycetes</taxon>
        <taxon>Agaricomycetidae</taxon>
        <taxon>Agaricales</taxon>
        <taxon>Marasmiineae</taxon>
        <taxon>Physalacriaceae</taxon>
        <taxon>Armillaria</taxon>
    </lineage>
</organism>
<dbReference type="PRINTS" id="PR00463">
    <property type="entry name" value="EP450I"/>
</dbReference>
<evidence type="ECO:0000256" key="7">
    <source>
        <dbReference type="ARBA" id="ARBA00023004"/>
    </source>
</evidence>
<evidence type="ECO:0000256" key="4">
    <source>
        <dbReference type="ARBA" id="ARBA00022617"/>
    </source>
</evidence>
<proteinExistence type="inferred from homology"/>
<keyword evidence="5 9" id="KW-0479">Metal-binding</keyword>
<dbReference type="Gene3D" id="1.10.630.10">
    <property type="entry name" value="Cytochrome P450"/>
    <property type="match status" value="1"/>
</dbReference>
<gene>
    <name evidence="11" type="ORF">EDD18DRAFT_1188048</name>
</gene>
<dbReference type="GO" id="GO:0004497">
    <property type="term" value="F:monooxygenase activity"/>
    <property type="evidence" value="ECO:0007669"/>
    <property type="project" value="UniProtKB-KW"/>
</dbReference>
<sequence length="506" mass="57037">MYFSPTVYLAVLSVFYVLWRYAKATRRPPGPFRWPIVGNAFQIPTETPWRQFAEWGKQYGDIVYLRVFGRSILVLNSLEAITDLYEQKSSIYSDKSPRVMGELSGFARILATRLNGDDVRETRKLLNSEFGPRAVKRHSHILEENARRLCRSNIDHPEAFRNNIRRMAVANIMRIAYGYVVAEDVEADELVILATQVMRDVSKALAPNKYFVNALPFLRYIPAFAPGASFQKTAAKSRETFDLFLRKPFEVVLEQVKSGTALPSLLSNALEENGLEKSLSDATYLNRLKDAGAEVYGAGTDTNVSIITSFFLAMVLYPDVQRRAQEEILAVIGDERLPQLSDRESLPYVYALVQELFRWNPSVPSVSRAILVPDVYRGFDIPAGTVVAANMWAITRNESWYPDPETFNPERHLNRDKESEIPEPTSVAFGFGRRSCPGSYLAVDTVWTTVAMTLATCTISPEVDAEGKAVLPEVRYTSGAFSHPYPFTCRIQYRSEGVSELLVNSS</sequence>
<dbReference type="GO" id="GO:0005506">
    <property type="term" value="F:iron ion binding"/>
    <property type="evidence" value="ECO:0007669"/>
    <property type="project" value="InterPro"/>
</dbReference>
<evidence type="ECO:0000256" key="1">
    <source>
        <dbReference type="ARBA" id="ARBA00001971"/>
    </source>
</evidence>
<dbReference type="InterPro" id="IPR001128">
    <property type="entry name" value="Cyt_P450"/>
</dbReference>
<dbReference type="Pfam" id="PF00067">
    <property type="entry name" value="p450"/>
    <property type="match status" value="1"/>
</dbReference>
<evidence type="ECO:0000313" key="12">
    <source>
        <dbReference type="Proteomes" id="UP001175228"/>
    </source>
</evidence>
<comment type="cofactor">
    <cofactor evidence="1 9">
        <name>heme</name>
        <dbReference type="ChEBI" id="CHEBI:30413"/>
    </cofactor>
</comment>
<keyword evidence="12" id="KW-1185">Reference proteome</keyword>
<dbReference type="PROSITE" id="PS00086">
    <property type="entry name" value="CYTOCHROME_P450"/>
    <property type="match status" value="1"/>
</dbReference>
<evidence type="ECO:0000256" key="8">
    <source>
        <dbReference type="ARBA" id="ARBA00023033"/>
    </source>
</evidence>
<comment type="caution">
    <text evidence="11">The sequence shown here is derived from an EMBL/GenBank/DDBJ whole genome shotgun (WGS) entry which is preliminary data.</text>
</comment>
<dbReference type="InterPro" id="IPR050364">
    <property type="entry name" value="Cytochrome_P450_fung"/>
</dbReference>
<dbReference type="InterPro" id="IPR017972">
    <property type="entry name" value="Cyt_P450_CS"/>
</dbReference>
<comment type="similarity">
    <text evidence="3 10">Belongs to the cytochrome P450 family.</text>
</comment>
<dbReference type="EMBL" id="JAUEPU010000035">
    <property type="protein sequence ID" value="KAK0490033.1"/>
    <property type="molecule type" value="Genomic_DNA"/>
</dbReference>